<keyword evidence="2" id="KW-0964">Secreted</keyword>
<feature type="chain" id="PRO_5032895806" evidence="8">
    <location>
        <begin position="27"/>
        <end position="320"/>
    </location>
</feature>
<sequence length="320" mass="33668">MTATKLAAITASLTLAITALAPAANAQSSVPQLSSNPAGSSAAFKDIADALNGLAGGIGNAGSTHRTTRTINVPGQGQRSYLLSLPAGHNGISPTPVLFGFSGWTHSAEQGAGYMNLERAAGNEAIVVYPQPRANASGTLGWEGPSYAPTRRGEDVDFARAIVDQLNRDYAIDRSRIYATGLSNGGGMALNLACQAPETFAAVAGVATASYTPIFDGCRGQVPTLLIHGTNDDIARYANDGIGQGGPYYSTREAWRRIGERNLCNTTNNLRVSQGNGYESFAYSNCLADTVLYRVNGGTHTWFASNPAATQEVWNFLRTR</sequence>
<evidence type="ECO:0000313" key="9">
    <source>
        <dbReference type="EMBL" id="QPK78579.1"/>
    </source>
</evidence>
<dbReference type="InterPro" id="IPR000801">
    <property type="entry name" value="Esterase-like"/>
</dbReference>
<feature type="signal peptide" evidence="8">
    <location>
        <begin position="1"/>
        <end position="26"/>
    </location>
</feature>
<dbReference type="EMBL" id="CP064954">
    <property type="protein sequence ID" value="QPK78579.1"/>
    <property type="molecule type" value="Genomic_DNA"/>
</dbReference>
<name>A0A7T0KED0_9CORY</name>
<evidence type="ECO:0000313" key="10">
    <source>
        <dbReference type="Proteomes" id="UP000594681"/>
    </source>
</evidence>
<accession>A0A7T0KED0</accession>
<dbReference type="SUPFAM" id="SSF53474">
    <property type="entry name" value="alpha/beta-Hydrolases"/>
    <property type="match status" value="1"/>
</dbReference>
<evidence type="ECO:0000256" key="6">
    <source>
        <dbReference type="ARBA" id="ARBA00023277"/>
    </source>
</evidence>
<gene>
    <name evidence="9" type="ORF">G7Y31_08445</name>
</gene>
<dbReference type="InterPro" id="IPR043595">
    <property type="entry name" value="FaeB/C/D"/>
</dbReference>
<dbReference type="RefSeq" id="WP_165010754.1">
    <property type="nucleotide sequence ID" value="NZ_CP064954.1"/>
</dbReference>
<evidence type="ECO:0000256" key="5">
    <source>
        <dbReference type="ARBA" id="ARBA00022801"/>
    </source>
</evidence>
<keyword evidence="3" id="KW-0858">Xylan degradation</keyword>
<dbReference type="AlphaFoldDB" id="A0A7T0KED0"/>
<protein>
    <submittedName>
        <fullName evidence="9">Prolyl oligopeptidase family serine peptidase</fullName>
    </submittedName>
</protein>
<dbReference type="GO" id="GO:0030600">
    <property type="term" value="F:feruloyl esterase activity"/>
    <property type="evidence" value="ECO:0007669"/>
    <property type="project" value="InterPro"/>
</dbReference>
<keyword evidence="7" id="KW-0624">Polysaccharide degradation</keyword>
<evidence type="ECO:0000256" key="1">
    <source>
        <dbReference type="ARBA" id="ARBA00004613"/>
    </source>
</evidence>
<keyword evidence="6" id="KW-0119">Carbohydrate metabolism</keyword>
<evidence type="ECO:0000256" key="2">
    <source>
        <dbReference type="ARBA" id="ARBA00022525"/>
    </source>
</evidence>
<keyword evidence="4 8" id="KW-0732">Signal</keyword>
<dbReference type="Proteomes" id="UP000594681">
    <property type="component" value="Chromosome"/>
</dbReference>
<keyword evidence="10" id="KW-1185">Reference proteome</keyword>
<evidence type="ECO:0000256" key="3">
    <source>
        <dbReference type="ARBA" id="ARBA00022651"/>
    </source>
</evidence>
<dbReference type="InterPro" id="IPR029058">
    <property type="entry name" value="AB_hydrolase_fold"/>
</dbReference>
<evidence type="ECO:0000256" key="7">
    <source>
        <dbReference type="ARBA" id="ARBA00023326"/>
    </source>
</evidence>
<dbReference type="Pfam" id="PF00756">
    <property type="entry name" value="Esterase"/>
    <property type="match status" value="1"/>
</dbReference>
<dbReference type="GO" id="GO:0045493">
    <property type="term" value="P:xylan catabolic process"/>
    <property type="evidence" value="ECO:0007669"/>
    <property type="project" value="UniProtKB-KW"/>
</dbReference>
<organism evidence="9 10">
    <name type="scientific">Corynebacterium lizhenjunii</name>
    <dbReference type="NCBI Taxonomy" id="2709394"/>
    <lineage>
        <taxon>Bacteria</taxon>
        <taxon>Bacillati</taxon>
        <taxon>Actinomycetota</taxon>
        <taxon>Actinomycetes</taxon>
        <taxon>Mycobacteriales</taxon>
        <taxon>Corynebacteriaceae</taxon>
        <taxon>Corynebacterium</taxon>
    </lineage>
</organism>
<dbReference type="PANTHER" id="PTHR38050:SF2">
    <property type="entry name" value="FERULOYL ESTERASE C-RELATED"/>
    <property type="match status" value="1"/>
</dbReference>
<dbReference type="KEGG" id="cliz:G7Y31_08445"/>
<comment type="subcellular location">
    <subcellularLocation>
        <location evidence="1">Secreted</location>
    </subcellularLocation>
</comment>
<proteinExistence type="predicted"/>
<evidence type="ECO:0000256" key="4">
    <source>
        <dbReference type="ARBA" id="ARBA00022729"/>
    </source>
</evidence>
<dbReference type="Gene3D" id="3.40.50.1820">
    <property type="entry name" value="alpha/beta hydrolase"/>
    <property type="match status" value="1"/>
</dbReference>
<dbReference type="GO" id="GO:0005576">
    <property type="term" value="C:extracellular region"/>
    <property type="evidence" value="ECO:0007669"/>
    <property type="project" value="UniProtKB-SubCell"/>
</dbReference>
<reference evidence="9 10" key="1">
    <citation type="submission" date="2020-11" db="EMBL/GenBank/DDBJ databases">
        <title>Corynebacterium sp. ZJ-599.</title>
        <authorList>
            <person name="Zhou J."/>
        </authorList>
    </citation>
    <scope>NUCLEOTIDE SEQUENCE [LARGE SCALE GENOMIC DNA]</scope>
    <source>
        <strain evidence="9 10">ZJ-599</strain>
    </source>
</reference>
<keyword evidence="5" id="KW-0378">Hydrolase</keyword>
<dbReference type="PANTHER" id="PTHR38050">
    <property type="match status" value="1"/>
</dbReference>
<evidence type="ECO:0000256" key="8">
    <source>
        <dbReference type="SAM" id="SignalP"/>
    </source>
</evidence>